<dbReference type="HOGENOM" id="CLU_190405_0_0_2"/>
<sequence length="87" mass="10199">MFTQVILILMEYINLSPKFYSREIIAFPFASYLACLSSWRTGLPHSTLLYYFRWLDLRYVIPLSGNYAVDETKVLLAKGRVLLRLDC</sequence>
<dbReference type="AlphaFoldDB" id="D2PI22"/>
<evidence type="ECO:0000313" key="2">
    <source>
        <dbReference type="Proteomes" id="UP000001404"/>
    </source>
</evidence>
<dbReference type="KEGG" id="sii:LD85_3014"/>
<evidence type="ECO:0000313" key="1">
    <source>
        <dbReference type="EMBL" id="ADB88607.1"/>
    </source>
</evidence>
<gene>
    <name evidence="1" type="ordered locus">LD85_3014</name>
</gene>
<name>D2PI22_SACI9</name>
<proteinExistence type="predicted"/>
<organism evidence="1 2">
    <name type="scientific">Saccharolobus islandicus (strain L.D.8.5 / Lassen #2)</name>
    <name type="common">Sulfolobus islandicus</name>
    <dbReference type="NCBI Taxonomy" id="425944"/>
    <lineage>
        <taxon>Archaea</taxon>
        <taxon>Thermoproteota</taxon>
        <taxon>Thermoprotei</taxon>
        <taxon>Sulfolobales</taxon>
        <taxon>Sulfolobaceae</taxon>
        <taxon>Saccharolobus</taxon>
    </lineage>
</organism>
<protein>
    <submittedName>
        <fullName evidence="1">Uncharacterized protein</fullName>
    </submittedName>
</protein>
<reference evidence="2" key="1">
    <citation type="journal article" date="2009" name="Proc. Natl. Acad. Sci. U.S.A.">
        <title>Biogeography of the Sulfolobus islandicus pan-genome.</title>
        <authorList>
            <person name="Reno M.L."/>
            <person name="Held N.L."/>
            <person name="Fields C.J."/>
            <person name="Burke P.V."/>
            <person name="Whitaker R.J."/>
        </authorList>
    </citation>
    <scope>NUCLEOTIDE SEQUENCE [LARGE SCALE GENOMIC DNA]</scope>
    <source>
        <strain evidence="2">L.D.8.5 / Lassen #2</strain>
    </source>
</reference>
<dbReference type="Proteomes" id="UP000001404">
    <property type="component" value="Chromosome"/>
</dbReference>
<dbReference type="EMBL" id="CP001731">
    <property type="protein sequence ID" value="ADB88607.1"/>
    <property type="molecule type" value="Genomic_DNA"/>
</dbReference>
<accession>D2PI22</accession>